<name>F2NED2_DESAR</name>
<reference evidence="6 7" key="1">
    <citation type="journal article" date="2011" name="Stand. Genomic Sci.">
        <title>Complete genome sequence of the acetate-degrading sulfate reducer Desulfobacca acetoxidans type strain (ASRB2).</title>
        <authorList>
            <person name="Goker M."/>
            <person name="Teshima H."/>
            <person name="Lapidus A."/>
            <person name="Nolan M."/>
            <person name="Lucas S."/>
            <person name="Hammon N."/>
            <person name="Deshpande S."/>
            <person name="Cheng J.F."/>
            <person name="Tapia R."/>
            <person name="Han C."/>
            <person name="Goodwin L."/>
            <person name="Pitluck S."/>
            <person name="Huntemann M."/>
            <person name="Liolios K."/>
            <person name="Ivanova N."/>
            <person name="Pagani I."/>
            <person name="Mavromatis K."/>
            <person name="Ovchinikova G."/>
            <person name="Pati A."/>
            <person name="Chen A."/>
            <person name="Palaniappan K."/>
            <person name="Land M."/>
            <person name="Hauser L."/>
            <person name="Brambilla E.M."/>
            <person name="Rohde M."/>
            <person name="Spring S."/>
            <person name="Detter J.C."/>
            <person name="Woyke T."/>
            <person name="Bristow J."/>
            <person name="Eisen J.A."/>
            <person name="Markowitz V."/>
            <person name="Hugenholtz P."/>
            <person name="Kyrpides N.C."/>
            <person name="Klenk H.P."/>
        </authorList>
    </citation>
    <scope>NUCLEOTIDE SEQUENCE [LARGE SCALE GENOMIC DNA]</scope>
    <source>
        <strain evidence="7">ATCC 700848 / DSM 11109 / ASRB2</strain>
    </source>
</reference>
<evidence type="ECO:0000256" key="3">
    <source>
        <dbReference type="ARBA" id="ARBA00022837"/>
    </source>
</evidence>
<dbReference type="GO" id="GO:0007229">
    <property type="term" value="P:integrin-mediated signaling pathway"/>
    <property type="evidence" value="ECO:0007669"/>
    <property type="project" value="UniProtKB-KW"/>
</dbReference>
<evidence type="ECO:0000256" key="1">
    <source>
        <dbReference type="ARBA" id="ARBA00022729"/>
    </source>
</evidence>
<dbReference type="SUPFAM" id="SSF141072">
    <property type="entry name" value="CalX-like"/>
    <property type="match status" value="1"/>
</dbReference>
<dbReference type="eggNOG" id="COG5434">
    <property type="taxonomic scope" value="Bacteria"/>
</dbReference>
<evidence type="ECO:0000313" key="6">
    <source>
        <dbReference type="EMBL" id="AEB08122.1"/>
    </source>
</evidence>
<dbReference type="OrthoDB" id="5441506at2"/>
<keyword evidence="3" id="KW-0106">Calcium</keyword>
<accession>F2NED2</accession>
<dbReference type="InterPro" id="IPR024535">
    <property type="entry name" value="RHGA/B-epi-like_pectate_lyase"/>
</dbReference>
<keyword evidence="2" id="KW-0677">Repeat</keyword>
<dbReference type="Pfam" id="PF12708">
    <property type="entry name" value="Pect-lyase_RHGA_epim"/>
    <property type="match status" value="1"/>
</dbReference>
<dbReference type="SUPFAM" id="SSF51126">
    <property type="entry name" value="Pectin lyase-like"/>
    <property type="match status" value="1"/>
</dbReference>
<dbReference type="EMBL" id="CP002629">
    <property type="protein sequence ID" value="AEB08122.1"/>
    <property type="molecule type" value="Genomic_DNA"/>
</dbReference>
<dbReference type="InterPro" id="IPR012334">
    <property type="entry name" value="Pectin_lyas_fold"/>
</dbReference>
<protein>
    <submittedName>
        <fullName evidence="6">Na-Ca exchanger/integrin-beta4</fullName>
    </submittedName>
</protein>
<proteinExistence type="predicted"/>
<reference evidence="7" key="2">
    <citation type="submission" date="2011-03" db="EMBL/GenBank/DDBJ databases">
        <title>The complete genome of Desulfobacca acetoxidans DSM 11109.</title>
        <authorList>
            <consortium name="US DOE Joint Genome Institute (JGI-PGF)"/>
            <person name="Lucas S."/>
            <person name="Copeland A."/>
            <person name="Lapidus A."/>
            <person name="Bruce D."/>
            <person name="Goodwin L."/>
            <person name="Pitluck S."/>
            <person name="Peters L."/>
            <person name="Kyrpides N."/>
            <person name="Mavromatis K."/>
            <person name="Ivanova N."/>
            <person name="Ovchinnikova G."/>
            <person name="Teshima H."/>
            <person name="Detter J.C."/>
            <person name="Han C."/>
            <person name="Land M."/>
            <person name="Hauser L."/>
            <person name="Markowitz V."/>
            <person name="Cheng J.-F."/>
            <person name="Hugenholtz P."/>
            <person name="Woyke T."/>
            <person name="Wu D."/>
            <person name="Spring S."/>
            <person name="Schueler E."/>
            <person name="Brambilla E."/>
            <person name="Klenk H.-P."/>
            <person name="Eisen J.A."/>
        </authorList>
    </citation>
    <scope>NUCLEOTIDE SEQUENCE [LARGE SCALE GENOMIC DNA]</scope>
    <source>
        <strain evidence="7">ATCC 700848 / DSM 11109 / ASRB2</strain>
    </source>
</reference>
<dbReference type="InterPro" id="IPR011050">
    <property type="entry name" value="Pectin_lyase_fold/virulence"/>
</dbReference>
<dbReference type="AlphaFoldDB" id="F2NED2"/>
<keyword evidence="1" id="KW-0732">Signal</keyword>
<evidence type="ECO:0000256" key="2">
    <source>
        <dbReference type="ARBA" id="ARBA00022737"/>
    </source>
</evidence>
<evidence type="ECO:0000256" key="4">
    <source>
        <dbReference type="ARBA" id="ARBA00023065"/>
    </source>
</evidence>
<dbReference type="Proteomes" id="UP000000483">
    <property type="component" value="Chromosome"/>
</dbReference>
<dbReference type="PANTHER" id="PTHR11878">
    <property type="entry name" value="SODIUM/CALCIUM EXCHANGER"/>
    <property type="match status" value="1"/>
</dbReference>
<keyword evidence="4" id="KW-0813">Transport</keyword>
<dbReference type="Gene3D" id="2.160.20.10">
    <property type="entry name" value="Single-stranded right-handed beta-helix, Pectin lyase-like"/>
    <property type="match status" value="1"/>
</dbReference>
<dbReference type="GO" id="GO:0030001">
    <property type="term" value="P:metal ion transport"/>
    <property type="evidence" value="ECO:0007669"/>
    <property type="project" value="TreeGrafter"/>
</dbReference>
<keyword evidence="6" id="KW-0401">Integrin</keyword>
<dbReference type="SMART" id="SM00237">
    <property type="entry name" value="Calx_beta"/>
    <property type="match status" value="1"/>
</dbReference>
<gene>
    <name evidence="6" type="ordered locus">Desac_0230</name>
</gene>
<evidence type="ECO:0000313" key="7">
    <source>
        <dbReference type="Proteomes" id="UP000000483"/>
    </source>
</evidence>
<dbReference type="HOGENOM" id="CLU_375859_0_0_7"/>
<dbReference type="Pfam" id="PF03160">
    <property type="entry name" value="Calx-beta"/>
    <property type="match status" value="1"/>
</dbReference>
<keyword evidence="4" id="KW-0406">Ion transport</keyword>
<dbReference type="InterPro" id="IPR003644">
    <property type="entry name" value="Calx_beta"/>
</dbReference>
<feature type="domain" description="Calx-beta" evidence="5">
    <location>
        <begin position="59"/>
        <end position="163"/>
    </location>
</feature>
<dbReference type="STRING" id="880072.Desac_0230"/>
<evidence type="ECO:0000259" key="5">
    <source>
        <dbReference type="SMART" id="SM00237"/>
    </source>
</evidence>
<dbReference type="InterPro" id="IPR038081">
    <property type="entry name" value="CalX-like_sf"/>
</dbReference>
<dbReference type="KEGG" id="dao:Desac_0230"/>
<dbReference type="GO" id="GO:0016020">
    <property type="term" value="C:membrane"/>
    <property type="evidence" value="ECO:0007669"/>
    <property type="project" value="InterPro"/>
</dbReference>
<sequence>MKKRPRKSMLGILGVFLPAFLGLNFPATAKSDLAIIEQRANHSSGSQQIRTAYQPGGNQTHPITCRNGDAVVEFRHTSSSVSENPGTAVVEVKLTHPVDKTVTIEYAAAGGTASRIAEGTGKDYDLPAGTLVFEPGETTKTIPLTIIHDEVNELDETVEIVLNNPKNAALSGKKTHTLTILDANRKVLANVKDYGAKGDGIAIDKHAVQLAIDKVKNEGGGCVFFPKGVYLVYNLRIIPGITFVGEGRTNTIVKRPDHMEILEGSKYTSNTMFNSYESGYQYSADIDSEPIIFKNITIDGNSNNQPLCNNYSQEHAFTIYLRADSKRRGRINFIIEDCDIIDTVTDGITIDRNVKATIYNCIFRNCFRGSITWNGGYTDTYIKNVDCYGVQADFRDRNNPLGWYVPAISAFHMEMSRKALGYDGSGEGNLQRVKALKVNLSAGGFWITASYGSRIKFYGDSLTINGSFHAQGPACELELKNSNIHNLNRRFYESYINNTGIFKFSRCNFLGQATSLSQKELCIFKILPWPGVNGVFTFDNCIFRGDATLAGFSGPKKGIIIGGTKVSASNSLNFLNNCKVSSKYLDYAIYGGDIYHPAISHVRLIDFEAEINSKGYLLGLNSNTNQTDEANDIGLDNVTFNCRYLAWNYPNRHDKLCNKNMIMKCNNNYISAGNDFAAVNFSGSRIIQGSILGPNTPGIIGDIFKTGNCQYLCTGTGFYSNQLNRQIRAVWVKDKEGR</sequence>
<dbReference type="Gene3D" id="2.60.40.2030">
    <property type="match status" value="1"/>
</dbReference>
<organism evidence="6 7">
    <name type="scientific">Desulfobacca acetoxidans (strain ATCC 700848 / DSM 11109 / ASRB2)</name>
    <dbReference type="NCBI Taxonomy" id="880072"/>
    <lineage>
        <taxon>Bacteria</taxon>
        <taxon>Pseudomonadati</taxon>
        <taxon>Thermodesulfobacteriota</taxon>
        <taxon>Desulfobaccia</taxon>
        <taxon>Desulfobaccales</taxon>
        <taxon>Desulfobaccaceae</taxon>
        <taxon>Desulfobacca</taxon>
    </lineage>
</organism>
<dbReference type="PANTHER" id="PTHR11878:SF65">
    <property type="entry name" value="NA_CA-EXCHANGE PROTEIN, ISOFORM G"/>
    <property type="match status" value="1"/>
</dbReference>
<dbReference type="InterPro" id="IPR051171">
    <property type="entry name" value="CaCA"/>
</dbReference>
<keyword evidence="7" id="KW-1185">Reference proteome</keyword>
<dbReference type="RefSeq" id="WP_013705235.1">
    <property type="nucleotide sequence ID" value="NC_015388.1"/>
</dbReference>